<evidence type="ECO:0000256" key="1">
    <source>
        <dbReference type="ARBA" id="ARBA00023125"/>
    </source>
</evidence>
<dbReference type="InterPro" id="IPR047057">
    <property type="entry name" value="MerR_fam"/>
</dbReference>
<name>A0A365H4I6_9ACTN</name>
<dbReference type="Gene3D" id="1.10.1660.10">
    <property type="match status" value="1"/>
</dbReference>
<comment type="caution">
    <text evidence="3">The sequence shown here is derived from an EMBL/GenBank/DDBJ whole genome shotgun (WGS) entry which is preliminary data.</text>
</comment>
<dbReference type="AlphaFoldDB" id="A0A365H4I6"/>
<organism evidence="3 4">
    <name type="scientific">Actinomadura craniellae</name>
    <dbReference type="NCBI Taxonomy" id="2231787"/>
    <lineage>
        <taxon>Bacteria</taxon>
        <taxon>Bacillati</taxon>
        <taxon>Actinomycetota</taxon>
        <taxon>Actinomycetes</taxon>
        <taxon>Streptosporangiales</taxon>
        <taxon>Thermomonosporaceae</taxon>
        <taxon>Actinomadura</taxon>
    </lineage>
</organism>
<gene>
    <name evidence="3" type="ORF">DPM19_17205</name>
</gene>
<dbReference type="SMART" id="SM00422">
    <property type="entry name" value="HTH_MERR"/>
    <property type="match status" value="1"/>
</dbReference>
<proteinExistence type="predicted"/>
<keyword evidence="1" id="KW-0238">DNA-binding</keyword>
<dbReference type="RefSeq" id="WP_111868905.1">
    <property type="nucleotide sequence ID" value="NZ_QLYX01000007.1"/>
</dbReference>
<evidence type="ECO:0000259" key="2">
    <source>
        <dbReference type="PROSITE" id="PS50937"/>
    </source>
</evidence>
<dbReference type="PRINTS" id="PR00040">
    <property type="entry name" value="HTHMERR"/>
</dbReference>
<dbReference type="InterPro" id="IPR000551">
    <property type="entry name" value="MerR-type_HTH_dom"/>
</dbReference>
<dbReference type="GO" id="GO:0003700">
    <property type="term" value="F:DNA-binding transcription factor activity"/>
    <property type="evidence" value="ECO:0007669"/>
    <property type="project" value="InterPro"/>
</dbReference>
<evidence type="ECO:0000313" key="3">
    <source>
        <dbReference type="EMBL" id="RAY14020.1"/>
    </source>
</evidence>
<protein>
    <submittedName>
        <fullName evidence="3">MerR family transcriptional regulator</fullName>
    </submittedName>
</protein>
<dbReference type="InterPro" id="IPR009061">
    <property type="entry name" value="DNA-bd_dom_put_sf"/>
</dbReference>
<sequence length="250" mass="27870">MRIGELAALAGVTTRTVRHYHHQGLLPEPHRLANGYRHYQLRDAVTLARIRRLTELGLALDEIRDVIADDHGSELREVLLELDADLARRQQAITAQRDQLATLLARTHLHLDSTAPPDITEILHALPTTGSTFAETDRALLAMLGSAPDPAHRTALADLLRPLTTPEAHARGHALNLRLDELADADPTDPRIPALARDLADHLPDDMITVMITSLDDPDNHHWLDELTRELPAAQAETFRLMTTLLKERK</sequence>
<feature type="domain" description="HTH merR-type" evidence="2">
    <location>
        <begin position="1"/>
        <end position="69"/>
    </location>
</feature>
<dbReference type="GO" id="GO:0003677">
    <property type="term" value="F:DNA binding"/>
    <property type="evidence" value="ECO:0007669"/>
    <property type="project" value="UniProtKB-KW"/>
</dbReference>
<accession>A0A365H4I6</accession>
<dbReference type="SUPFAM" id="SSF46955">
    <property type="entry name" value="Putative DNA-binding domain"/>
    <property type="match status" value="1"/>
</dbReference>
<dbReference type="PANTHER" id="PTHR30204">
    <property type="entry name" value="REDOX-CYCLING DRUG-SENSING TRANSCRIPTIONAL ACTIVATOR SOXR"/>
    <property type="match status" value="1"/>
</dbReference>
<dbReference type="OrthoDB" id="4569196at2"/>
<dbReference type="PROSITE" id="PS50937">
    <property type="entry name" value="HTH_MERR_2"/>
    <property type="match status" value="1"/>
</dbReference>
<dbReference type="Pfam" id="PF13411">
    <property type="entry name" value="MerR_1"/>
    <property type="match status" value="1"/>
</dbReference>
<keyword evidence="4" id="KW-1185">Reference proteome</keyword>
<dbReference type="EMBL" id="QLYX01000007">
    <property type="protein sequence ID" value="RAY14020.1"/>
    <property type="molecule type" value="Genomic_DNA"/>
</dbReference>
<dbReference type="PANTHER" id="PTHR30204:SF93">
    <property type="entry name" value="HTH MERR-TYPE DOMAIN-CONTAINING PROTEIN"/>
    <property type="match status" value="1"/>
</dbReference>
<evidence type="ECO:0000313" key="4">
    <source>
        <dbReference type="Proteomes" id="UP000251891"/>
    </source>
</evidence>
<reference evidence="3 4" key="1">
    <citation type="submission" date="2018-06" db="EMBL/GenBank/DDBJ databases">
        <title>Actinomadura craniellae sp. nov. isolated from marine sponge Craniella sp.</title>
        <authorList>
            <person name="Li L."/>
            <person name="Xu Q.H."/>
            <person name="Lin H.W."/>
            <person name="Lu Y.H."/>
        </authorList>
    </citation>
    <scope>NUCLEOTIDE SEQUENCE [LARGE SCALE GENOMIC DNA]</scope>
    <source>
        <strain evidence="3 4">LHW63021</strain>
    </source>
</reference>
<dbReference type="Proteomes" id="UP000251891">
    <property type="component" value="Unassembled WGS sequence"/>
</dbReference>